<dbReference type="STRING" id="930991.A0A0D0D7P3"/>
<name>A0A0D0D7P3_9AGAM</name>
<dbReference type="EMBL" id="KN830250">
    <property type="protein sequence ID" value="KIK72965.1"/>
    <property type="molecule type" value="Genomic_DNA"/>
</dbReference>
<sequence>MPCCSGCSCEFLHLDHDLCGKCVKLGIFVVPTVVPMQDLPQCKGCSIVYNWLRPQFCATCSLLEGQATEGPPSGGARIASTSAHLSGQMHEHQKQASQYWLNQQSQTASIASVTEVKRKISMMKKQSRTEELDIDLSLWIHPPQDDNGQQGNPKKVTLLVVDAAAS</sequence>
<gene>
    <name evidence="1" type="ORF">PAXRUDRAFT_179578</name>
</gene>
<accession>A0A0D0D7P3</accession>
<reference evidence="2" key="2">
    <citation type="submission" date="2015-01" db="EMBL/GenBank/DDBJ databases">
        <title>Evolutionary Origins and Diversification of the Mycorrhizal Mutualists.</title>
        <authorList>
            <consortium name="DOE Joint Genome Institute"/>
            <consortium name="Mycorrhizal Genomics Consortium"/>
            <person name="Kohler A."/>
            <person name="Kuo A."/>
            <person name="Nagy L.G."/>
            <person name="Floudas D."/>
            <person name="Copeland A."/>
            <person name="Barry K.W."/>
            <person name="Cichocki N."/>
            <person name="Veneault-Fourrey C."/>
            <person name="LaButti K."/>
            <person name="Lindquist E.A."/>
            <person name="Lipzen A."/>
            <person name="Lundell T."/>
            <person name="Morin E."/>
            <person name="Murat C."/>
            <person name="Riley R."/>
            <person name="Ohm R."/>
            <person name="Sun H."/>
            <person name="Tunlid A."/>
            <person name="Henrissat B."/>
            <person name="Grigoriev I.V."/>
            <person name="Hibbett D.S."/>
            <person name="Martin F."/>
        </authorList>
    </citation>
    <scope>NUCLEOTIDE SEQUENCE [LARGE SCALE GENOMIC DNA]</scope>
    <source>
        <strain evidence="2">Ve08.2h10</strain>
    </source>
</reference>
<reference evidence="1 2" key="1">
    <citation type="submission" date="2014-04" db="EMBL/GenBank/DDBJ databases">
        <authorList>
            <consortium name="DOE Joint Genome Institute"/>
            <person name="Kuo A."/>
            <person name="Kohler A."/>
            <person name="Jargeat P."/>
            <person name="Nagy L.G."/>
            <person name="Floudas D."/>
            <person name="Copeland A."/>
            <person name="Barry K.W."/>
            <person name="Cichocki N."/>
            <person name="Veneault-Fourrey C."/>
            <person name="LaButti K."/>
            <person name="Lindquist E.A."/>
            <person name="Lipzen A."/>
            <person name="Lundell T."/>
            <person name="Morin E."/>
            <person name="Murat C."/>
            <person name="Sun H."/>
            <person name="Tunlid A."/>
            <person name="Henrissat B."/>
            <person name="Grigoriev I.V."/>
            <person name="Hibbett D.S."/>
            <person name="Martin F."/>
            <person name="Nordberg H.P."/>
            <person name="Cantor M.N."/>
            <person name="Hua S.X."/>
        </authorList>
    </citation>
    <scope>NUCLEOTIDE SEQUENCE [LARGE SCALE GENOMIC DNA]</scope>
    <source>
        <strain evidence="1 2">Ve08.2h10</strain>
    </source>
</reference>
<protein>
    <submittedName>
        <fullName evidence="1">Uncharacterized protein</fullName>
    </submittedName>
</protein>
<dbReference type="AlphaFoldDB" id="A0A0D0D7P3"/>
<evidence type="ECO:0000313" key="1">
    <source>
        <dbReference type="EMBL" id="KIK72965.1"/>
    </source>
</evidence>
<dbReference type="HOGENOM" id="CLU_1603287_0_0_1"/>
<organism evidence="1 2">
    <name type="scientific">Paxillus rubicundulus Ve08.2h10</name>
    <dbReference type="NCBI Taxonomy" id="930991"/>
    <lineage>
        <taxon>Eukaryota</taxon>
        <taxon>Fungi</taxon>
        <taxon>Dikarya</taxon>
        <taxon>Basidiomycota</taxon>
        <taxon>Agaricomycotina</taxon>
        <taxon>Agaricomycetes</taxon>
        <taxon>Agaricomycetidae</taxon>
        <taxon>Boletales</taxon>
        <taxon>Paxilineae</taxon>
        <taxon>Paxillaceae</taxon>
        <taxon>Paxillus</taxon>
    </lineage>
</organism>
<keyword evidence="2" id="KW-1185">Reference proteome</keyword>
<dbReference type="Proteomes" id="UP000054538">
    <property type="component" value="Unassembled WGS sequence"/>
</dbReference>
<evidence type="ECO:0000313" key="2">
    <source>
        <dbReference type="Proteomes" id="UP000054538"/>
    </source>
</evidence>
<dbReference type="OrthoDB" id="2691583at2759"/>
<dbReference type="InParanoid" id="A0A0D0D7P3"/>
<proteinExistence type="predicted"/>